<gene>
    <name evidence="1" type="ORF">SV7mr_11060</name>
</gene>
<evidence type="ECO:0000313" key="1">
    <source>
        <dbReference type="EMBL" id="QDT58613.1"/>
    </source>
</evidence>
<dbReference type="AlphaFoldDB" id="A0A517SRA3"/>
<sequence>MTQVDFQDDGSGNPVLSNRDFEQAEFSDLTVMPPQGKIATVENVKFINCRVSPGTCVMTSDVVLDNVVFSNLDCGDALKISSEATLRRVVVAGESPSSLVVQPEFEDDFVVRPPEDIDFQLDVSEFSGSVCIVGLSGSLIRKDSNRHVVVKSSWKNEVDWKTLGIGPFSYWRIFLKKLSVFNVPEGVLSLPPSTDKHYSETIDEMSRMEGAGVCFT</sequence>
<reference evidence="1 2" key="1">
    <citation type="submission" date="2019-02" db="EMBL/GenBank/DDBJ databases">
        <title>Deep-cultivation of Planctomycetes and their phenomic and genomic characterization uncovers novel biology.</title>
        <authorList>
            <person name="Wiegand S."/>
            <person name="Jogler M."/>
            <person name="Boedeker C."/>
            <person name="Pinto D."/>
            <person name="Vollmers J."/>
            <person name="Rivas-Marin E."/>
            <person name="Kohn T."/>
            <person name="Peeters S.H."/>
            <person name="Heuer A."/>
            <person name="Rast P."/>
            <person name="Oberbeckmann S."/>
            <person name="Bunk B."/>
            <person name="Jeske O."/>
            <person name="Meyerdierks A."/>
            <person name="Storesund J.E."/>
            <person name="Kallscheuer N."/>
            <person name="Luecker S."/>
            <person name="Lage O.M."/>
            <person name="Pohl T."/>
            <person name="Merkel B.J."/>
            <person name="Hornburger P."/>
            <person name="Mueller R.-W."/>
            <person name="Bruemmer F."/>
            <person name="Labrenz M."/>
            <person name="Spormann A.M."/>
            <person name="Op den Camp H."/>
            <person name="Overmann J."/>
            <person name="Amann R."/>
            <person name="Jetten M.S.M."/>
            <person name="Mascher T."/>
            <person name="Medema M.H."/>
            <person name="Devos D.P."/>
            <person name="Kaster A.-K."/>
            <person name="Ovreas L."/>
            <person name="Rohde M."/>
            <person name="Galperin M.Y."/>
            <person name="Jogler C."/>
        </authorList>
    </citation>
    <scope>NUCLEOTIDE SEQUENCE [LARGE SCALE GENOMIC DNA]</scope>
    <source>
        <strain evidence="1 2">SV_7m_r</strain>
    </source>
</reference>
<accession>A0A517SRA3</accession>
<proteinExistence type="predicted"/>
<dbReference type="Proteomes" id="UP000315003">
    <property type="component" value="Chromosome"/>
</dbReference>
<keyword evidence="2" id="KW-1185">Reference proteome</keyword>
<evidence type="ECO:0000313" key="2">
    <source>
        <dbReference type="Proteomes" id="UP000315003"/>
    </source>
</evidence>
<evidence type="ECO:0008006" key="3">
    <source>
        <dbReference type="Google" id="ProtNLM"/>
    </source>
</evidence>
<protein>
    <recommendedName>
        <fullName evidence="3">Right handed beta helix domain-containing protein</fullName>
    </recommendedName>
</protein>
<dbReference type="EMBL" id="CP036272">
    <property type="protein sequence ID" value="QDT58613.1"/>
    <property type="molecule type" value="Genomic_DNA"/>
</dbReference>
<dbReference type="RefSeq" id="WP_145269893.1">
    <property type="nucleotide sequence ID" value="NZ_CP036272.1"/>
</dbReference>
<name>A0A517SRA3_9BACT</name>
<dbReference type="OrthoDB" id="9429417at2"/>
<organism evidence="1 2">
    <name type="scientific">Stieleria bergensis</name>
    <dbReference type="NCBI Taxonomy" id="2528025"/>
    <lineage>
        <taxon>Bacteria</taxon>
        <taxon>Pseudomonadati</taxon>
        <taxon>Planctomycetota</taxon>
        <taxon>Planctomycetia</taxon>
        <taxon>Pirellulales</taxon>
        <taxon>Pirellulaceae</taxon>
        <taxon>Stieleria</taxon>
    </lineage>
</organism>